<dbReference type="SUPFAM" id="SSF49313">
    <property type="entry name" value="Cadherin-like"/>
    <property type="match status" value="4"/>
</dbReference>
<sequence>MRLSLPTRGPVGRRTRRPAAALLSVAVALGLTATAAVTAAGPASAAGARINLRALVVDDGSVWVKAITDQFTTEGVPFTEVDLADASRPAITAGYLADGTEGKFNAVVLPDDLGGGLPAAELAALTSYEAQFGVRQVDSYQWANPTVGLNYAAAPNGFAGDLTGMTATATDAAKADGFGYLSGNLTIGVGTYGFIATPAGADVMPAGGTFTPFVTVPVPGSSAPGSLVGVYANGGVEKMVITGAMSTSLSQYRQLAHGIVSWVTKGTHFGINRNYFTFHYDDAFSYDARWDSTNNCTPTEDCPASVTVTTPDIRMTASDVNQVVAWQKANDYTVTLPFNGYYSLNDRDGNAWNGTDELTKALVANKSQFRWLNHGYQHIYQGCKQNTAVVPWVCETTDGKAVAADGSNISWISQAAISSEISDNIARGKALGLDFDATEYLSGEHSGLFRLPEQPVDNPNFAAALTATGIRYAGADASRETGARPVGAATTVPRHPVAVYYNVSTKEEQVDEYNWIYLSRADGGSGYCEDNPATATCLSAPLDPKTGFASYIVPTDTTNDLRFILSNDPRPFYAHVSNLTGPDYLGLQLMSSIISQYRSVFTTDTPLVNLSLKEASTVLSEQQAWARAGMGANPSVTGYVQDGVVTVTSSGSTAAPVTVPAGTKVNGAAFGSSYGGEWSGWVSGSTQLTLPSNGPVFTSAATAGLTVGTAGTFAVTTAPAARTITATGDLPAGVTLTDNGNGSATLAGTPAAGSAGSYPLTLTAVGAQGTTTQAFTLTVAGPPAFTSEAGTAASAGTAFSFAVRTSGYPAATLRSTGTLPSGVTFTPGTGGTAVLAGKTSTTGTFPLTLTATNSAGTVTQAFTLTVVRTPVITSSASATATVGLSFSKAITSTGSPTPVVSVKGLPPGLTFTANTTGGGTISGRPTSGDSYPVTVTATNSAGTATQTLTVAVRQSPVFTSANNATATAGTAFTFPVTTAGYPDATLYALGILPRGVRFVSNNDGTATLSGTPTVRGTYRLTLTAVSTAGTALQSFTLTVR</sequence>
<dbReference type="Pfam" id="PF05345">
    <property type="entry name" value="He_PIG"/>
    <property type="match status" value="4"/>
</dbReference>
<protein>
    <submittedName>
        <fullName evidence="2">Uncharacterized protein</fullName>
    </submittedName>
</protein>
<dbReference type="InterPro" id="IPR015919">
    <property type="entry name" value="Cadherin-like_sf"/>
</dbReference>
<comment type="caution">
    <text evidence="2">The sequence shown here is derived from an EMBL/GenBank/DDBJ whole genome shotgun (WGS) entry which is preliminary data.</text>
</comment>
<dbReference type="InterPro" id="IPR013783">
    <property type="entry name" value="Ig-like_fold"/>
</dbReference>
<name>A0ABT9PDF4_9ACTN</name>
<dbReference type="EMBL" id="JAUSQZ010000001">
    <property type="protein sequence ID" value="MDP9830521.1"/>
    <property type="molecule type" value="Genomic_DNA"/>
</dbReference>
<dbReference type="Gene3D" id="2.60.40.10">
    <property type="entry name" value="Immunoglobulins"/>
    <property type="match status" value="4"/>
</dbReference>
<accession>A0ABT9PDF4</accession>
<evidence type="ECO:0000313" key="3">
    <source>
        <dbReference type="Proteomes" id="UP001235712"/>
    </source>
</evidence>
<evidence type="ECO:0000313" key="2">
    <source>
        <dbReference type="EMBL" id="MDP9830521.1"/>
    </source>
</evidence>
<reference evidence="2 3" key="1">
    <citation type="submission" date="2023-07" db="EMBL/GenBank/DDBJ databases">
        <title>Sequencing the genomes of 1000 actinobacteria strains.</title>
        <authorList>
            <person name="Klenk H.-P."/>
        </authorList>
    </citation>
    <scope>NUCLEOTIDE SEQUENCE [LARGE SCALE GENOMIC DNA]</scope>
    <source>
        <strain evidence="2 3">DSM 44388</strain>
    </source>
</reference>
<gene>
    <name evidence="2" type="ORF">J2S57_006270</name>
</gene>
<keyword evidence="1" id="KW-0732">Signal</keyword>
<feature type="chain" id="PRO_5045566222" evidence="1">
    <location>
        <begin position="40"/>
        <end position="1040"/>
    </location>
</feature>
<organism evidence="2 3">
    <name type="scientific">Kineosporia succinea</name>
    <dbReference type="NCBI Taxonomy" id="84632"/>
    <lineage>
        <taxon>Bacteria</taxon>
        <taxon>Bacillati</taxon>
        <taxon>Actinomycetota</taxon>
        <taxon>Actinomycetes</taxon>
        <taxon>Kineosporiales</taxon>
        <taxon>Kineosporiaceae</taxon>
        <taxon>Kineosporia</taxon>
    </lineage>
</organism>
<dbReference type="Proteomes" id="UP001235712">
    <property type="component" value="Unassembled WGS sequence"/>
</dbReference>
<evidence type="ECO:0000256" key="1">
    <source>
        <dbReference type="SAM" id="SignalP"/>
    </source>
</evidence>
<dbReference type="RefSeq" id="WP_307249589.1">
    <property type="nucleotide sequence ID" value="NZ_JAUSQZ010000001.1"/>
</dbReference>
<keyword evidence="3" id="KW-1185">Reference proteome</keyword>
<proteinExistence type="predicted"/>
<feature type="signal peptide" evidence="1">
    <location>
        <begin position="1"/>
        <end position="39"/>
    </location>
</feature>